<proteinExistence type="predicted"/>
<dbReference type="InterPro" id="IPR029033">
    <property type="entry name" value="His_PPase_superfam"/>
</dbReference>
<dbReference type="SMART" id="SM00855">
    <property type="entry name" value="PGAM"/>
    <property type="match status" value="1"/>
</dbReference>
<feature type="region of interest" description="Disordered" evidence="5">
    <location>
        <begin position="386"/>
        <end position="406"/>
    </location>
</feature>
<name>A0A0M0JCI9_9EUKA</name>
<keyword evidence="9" id="KW-1185">Reference proteome</keyword>
<evidence type="ECO:0000259" key="7">
    <source>
        <dbReference type="Pfam" id="PF06414"/>
    </source>
</evidence>
<sequence length="853" mass="95369">MAAVAIHAAAAVLAMLAPRPLALRVPPPRMGLFDGLDLEKLDAALSNLRVLKEFEQRPNRIILVRHGESEGNIDRSAYSTTPDSQIALTEHGFAQGAVAGLQIRQLIGNETVRFFVSPYLRARQTLLAILRAFDGQTVKVSSEPRLREQDFGNFQSHEAMRAVLNERQKFGRFYYRFPNGEAGTDVFDRMASFITYLFRTMSDTTKGDYFESAPEAPSSDASTRDENYVLVTHGLLMRIFCMCYLRWTVYEFEQVWNPSNCEIWVLEKSPQSGTYALAGRWRASPYRGKFMDIQYGESRKEPLPEYMKRPLVSRAVRPGSADALERPELGFLRSASKCLPKPRPRRANALIDTRRMFTANAVIDYWTKDKRTDYWGLDNRAAAWMARSSSGSSNSPRTSEEQCGDDDECLAECDGLGGGRDRVADEGGDPVDRVLYSSISGDPVGASTEESTAQRASGEASPVKSGEAIWKANLESMNAIDRMLTQETIAPQWGESEPSVSAAGLLTGSRIRPKLPPLRVEELDELARMEDLELPLSEHEMELLKRSLSSLNYLGDWSDPEVTRDSIVRCCAAPRLITSLDGDEYTCACDAFTPERKALHERIVQMIFTSALTAGRFSTPSVSPRRRLGPLTDRLATLPQDTHVFIVVGVPGSGKDTVLKRYLRTLGLPLLDASADLIKEYLAAWGDDELSVLVRQNNEKSGPGKHLLHSQYLHRESILLNHQVADRALAEGRSIILEKTLHDADHVLTIANRLAERGCKVHLFGTHITPLTNWKFLRNRMLSGQAFGRFITKEQTVSTLRAYHKHFSAILADPDKRAAFDSIHLFDVQANDWVISISDTSVMYPADDVEDED</sequence>
<dbReference type="PROSITE" id="PS00175">
    <property type="entry name" value="PG_MUTASE"/>
    <property type="match status" value="1"/>
</dbReference>
<feature type="signal peptide" evidence="6">
    <location>
        <begin position="1"/>
        <end position="22"/>
    </location>
</feature>
<dbReference type="InterPro" id="IPR013078">
    <property type="entry name" value="His_Pase_superF_clade-1"/>
</dbReference>
<dbReference type="Proteomes" id="UP000037460">
    <property type="component" value="Unassembled WGS sequence"/>
</dbReference>
<dbReference type="Gene3D" id="3.40.50.300">
    <property type="entry name" value="P-loop containing nucleotide triphosphate hydrolases"/>
    <property type="match status" value="1"/>
</dbReference>
<dbReference type="Gene3D" id="3.40.50.1240">
    <property type="entry name" value="Phosphoglycerate mutase-like"/>
    <property type="match status" value="1"/>
</dbReference>
<reference evidence="9" key="1">
    <citation type="journal article" date="2015" name="PLoS Genet.">
        <title>Genome Sequence and Transcriptome Analyses of Chrysochromulina tobin: Metabolic Tools for Enhanced Algal Fitness in the Prominent Order Prymnesiales (Haptophyceae).</title>
        <authorList>
            <person name="Hovde B.T."/>
            <person name="Deodato C.R."/>
            <person name="Hunsperger H.M."/>
            <person name="Ryken S.A."/>
            <person name="Yost W."/>
            <person name="Jha R.K."/>
            <person name="Patterson J."/>
            <person name="Monnat R.J. Jr."/>
            <person name="Barlow S.B."/>
            <person name="Starkenburg S.R."/>
            <person name="Cattolico R.A."/>
        </authorList>
    </citation>
    <scope>NUCLEOTIDE SEQUENCE</scope>
    <source>
        <strain evidence="9">CCMP291</strain>
    </source>
</reference>
<evidence type="ECO:0000256" key="2">
    <source>
        <dbReference type="ARBA" id="ARBA00022840"/>
    </source>
</evidence>
<feature type="active site" description="Tele-phosphohistidine intermediate" evidence="3">
    <location>
        <position position="66"/>
    </location>
</feature>
<evidence type="ECO:0000313" key="8">
    <source>
        <dbReference type="EMBL" id="KOO23933.1"/>
    </source>
</evidence>
<feature type="domain" description="Zeta toxin" evidence="7">
    <location>
        <begin position="644"/>
        <end position="810"/>
    </location>
</feature>
<keyword evidence="1" id="KW-0547">Nucleotide-binding</keyword>
<feature type="chain" id="PRO_5005601740" description="Zeta toxin domain-containing protein" evidence="6">
    <location>
        <begin position="23"/>
        <end position="853"/>
    </location>
</feature>
<keyword evidence="6" id="KW-0732">Signal</keyword>
<comment type="caution">
    <text evidence="8">The sequence shown here is derived from an EMBL/GenBank/DDBJ whole genome shotgun (WGS) entry which is preliminary data.</text>
</comment>
<dbReference type="SUPFAM" id="SSF53254">
    <property type="entry name" value="Phosphoglycerate mutase-like"/>
    <property type="match status" value="1"/>
</dbReference>
<feature type="compositionally biased region" description="Low complexity" evidence="5">
    <location>
        <begin position="386"/>
        <end position="397"/>
    </location>
</feature>
<evidence type="ECO:0000256" key="3">
    <source>
        <dbReference type="PIRSR" id="PIRSR613078-1"/>
    </source>
</evidence>
<feature type="region of interest" description="Disordered" evidence="5">
    <location>
        <begin position="418"/>
        <end position="464"/>
    </location>
</feature>
<dbReference type="InterPro" id="IPR010488">
    <property type="entry name" value="Zeta_toxin_domain"/>
</dbReference>
<evidence type="ECO:0000313" key="9">
    <source>
        <dbReference type="Proteomes" id="UP000037460"/>
    </source>
</evidence>
<dbReference type="Pfam" id="PF00300">
    <property type="entry name" value="His_Phos_1"/>
    <property type="match status" value="1"/>
</dbReference>
<feature type="binding site" evidence="4">
    <location>
        <begin position="65"/>
        <end position="72"/>
    </location>
    <ligand>
        <name>substrate</name>
    </ligand>
</feature>
<dbReference type="InterPro" id="IPR052765">
    <property type="entry name" value="PGM-Related"/>
</dbReference>
<dbReference type="SUPFAM" id="SSF52540">
    <property type="entry name" value="P-loop containing nucleoside triphosphate hydrolases"/>
    <property type="match status" value="1"/>
</dbReference>
<dbReference type="CDD" id="cd07067">
    <property type="entry name" value="HP_PGM_like"/>
    <property type="match status" value="1"/>
</dbReference>
<dbReference type="Pfam" id="PF06414">
    <property type="entry name" value="Zeta_toxin"/>
    <property type="match status" value="1"/>
</dbReference>
<organism evidence="8 9">
    <name type="scientific">Chrysochromulina tobinii</name>
    <dbReference type="NCBI Taxonomy" id="1460289"/>
    <lineage>
        <taxon>Eukaryota</taxon>
        <taxon>Haptista</taxon>
        <taxon>Haptophyta</taxon>
        <taxon>Prymnesiophyceae</taxon>
        <taxon>Prymnesiales</taxon>
        <taxon>Chrysochromulinaceae</taxon>
        <taxon>Chrysochromulina</taxon>
    </lineage>
</organism>
<evidence type="ECO:0000256" key="1">
    <source>
        <dbReference type="ARBA" id="ARBA00022741"/>
    </source>
</evidence>
<keyword evidence="2" id="KW-0067">ATP-binding</keyword>
<evidence type="ECO:0000256" key="6">
    <source>
        <dbReference type="SAM" id="SignalP"/>
    </source>
</evidence>
<feature type="binding site" evidence="4">
    <location>
        <position position="121"/>
    </location>
    <ligand>
        <name>substrate</name>
    </ligand>
</feature>
<accession>A0A0M0JCI9</accession>
<evidence type="ECO:0000256" key="4">
    <source>
        <dbReference type="PIRSR" id="PIRSR613078-2"/>
    </source>
</evidence>
<evidence type="ECO:0000256" key="5">
    <source>
        <dbReference type="SAM" id="MobiDB-lite"/>
    </source>
</evidence>
<dbReference type="OrthoDB" id="10261749at2759"/>
<dbReference type="InterPro" id="IPR027417">
    <property type="entry name" value="P-loop_NTPase"/>
</dbReference>
<protein>
    <recommendedName>
        <fullName evidence="7">Zeta toxin domain-containing protein</fullName>
    </recommendedName>
</protein>
<dbReference type="InterPro" id="IPR001345">
    <property type="entry name" value="PG/BPGM_mutase_AS"/>
</dbReference>
<dbReference type="AlphaFoldDB" id="A0A0M0JCI9"/>
<dbReference type="GO" id="GO:0016301">
    <property type="term" value="F:kinase activity"/>
    <property type="evidence" value="ECO:0007669"/>
    <property type="project" value="InterPro"/>
</dbReference>
<gene>
    <name evidence="8" type="ORF">Ctob_000337</name>
</gene>
<dbReference type="GO" id="GO:0005524">
    <property type="term" value="F:ATP binding"/>
    <property type="evidence" value="ECO:0007669"/>
    <property type="project" value="UniProtKB-KW"/>
</dbReference>
<feature type="active site" description="Proton donor/acceptor" evidence="3">
    <location>
        <position position="148"/>
    </location>
</feature>
<dbReference type="PANTHER" id="PTHR46192">
    <property type="entry name" value="BROAD-RANGE ACID PHOSPHATASE DET1"/>
    <property type="match status" value="1"/>
</dbReference>
<dbReference type="EMBL" id="JWZX01003143">
    <property type="protein sequence ID" value="KOO23933.1"/>
    <property type="molecule type" value="Genomic_DNA"/>
</dbReference>